<dbReference type="PANTHER" id="PTHR37833:SF1">
    <property type="entry name" value="SIGNAL PEPTIDE PROTEIN"/>
    <property type="match status" value="1"/>
</dbReference>
<evidence type="ECO:0000313" key="2">
    <source>
        <dbReference type="EMBL" id="WNH08998.1"/>
    </source>
</evidence>
<dbReference type="Proteomes" id="UP001302806">
    <property type="component" value="Chromosome"/>
</dbReference>
<dbReference type="Gene3D" id="2.60.40.10">
    <property type="entry name" value="Immunoglobulins"/>
    <property type="match status" value="1"/>
</dbReference>
<accession>A0ABY9XSS7</accession>
<evidence type="ECO:0000313" key="3">
    <source>
        <dbReference type="Proteomes" id="UP001302806"/>
    </source>
</evidence>
<dbReference type="InterPro" id="IPR013783">
    <property type="entry name" value="Ig-like_fold"/>
</dbReference>
<dbReference type="EMBL" id="CP134537">
    <property type="protein sequence ID" value="WNH08998.1"/>
    <property type="molecule type" value="Genomic_DNA"/>
</dbReference>
<dbReference type="InterPro" id="IPR011467">
    <property type="entry name" value="DUF1573"/>
</dbReference>
<dbReference type="PANTHER" id="PTHR37833">
    <property type="entry name" value="LIPOPROTEIN-RELATED"/>
    <property type="match status" value="1"/>
</dbReference>
<dbReference type="RefSeq" id="WP_415865539.1">
    <property type="nucleotide sequence ID" value="NZ_CP134537.1"/>
</dbReference>
<reference evidence="2 3" key="1">
    <citation type="submission" date="2023-09" db="EMBL/GenBank/DDBJ databases">
        <title>Thalassobella suaedae gen. nov., sp. nov., a marine bacterium of the family Flavobacteriaceae isolated from a halophyte Suaeda japonica.</title>
        <authorList>
            <person name="Lee S.Y."/>
            <person name="Hwang C.Y."/>
        </authorList>
    </citation>
    <scope>NUCLEOTIDE SEQUENCE [LARGE SCALE GENOMIC DNA]</scope>
    <source>
        <strain evidence="2 3">HL-DH14</strain>
    </source>
</reference>
<sequence>MKKVILLSFALLGMTTISIAQTAAKTTPIEKTVTNKDGAKIKFETETIDYGTIENNSDGNREFKFTNTGNAPLVITNAKGSCGCTVPT</sequence>
<protein>
    <submittedName>
        <fullName evidence="2">DUF1573 domain-containing protein</fullName>
    </submittedName>
</protein>
<organism evidence="2 3">
    <name type="scientific">Thalassobellus suaedae</name>
    <dbReference type="NCBI Taxonomy" id="3074124"/>
    <lineage>
        <taxon>Bacteria</taxon>
        <taxon>Pseudomonadati</taxon>
        <taxon>Bacteroidota</taxon>
        <taxon>Flavobacteriia</taxon>
        <taxon>Flavobacteriales</taxon>
        <taxon>Flavobacteriaceae</taxon>
        <taxon>Thalassobellus</taxon>
    </lineage>
</organism>
<dbReference type="Pfam" id="PF07610">
    <property type="entry name" value="DUF1573"/>
    <property type="match status" value="1"/>
</dbReference>
<feature type="signal peptide" evidence="1">
    <location>
        <begin position="1"/>
        <end position="20"/>
    </location>
</feature>
<proteinExistence type="predicted"/>
<feature type="chain" id="PRO_5047431373" evidence="1">
    <location>
        <begin position="21"/>
        <end position="88"/>
    </location>
</feature>
<evidence type="ECO:0000256" key="1">
    <source>
        <dbReference type="SAM" id="SignalP"/>
    </source>
</evidence>
<keyword evidence="1" id="KW-0732">Signal</keyword>
<name>A0ABY9XSS7_9FLAO</name>
<gene>
    <name evidence="2" type="ORF">RHP51_18485</name>
</gene>